<dbReference type="Proteomes" id="UP000277580">
    <property type="component" value="Unassembled WGS sequence"/>
</dbReference>
<dbReference type="PROSITE" id="PS50097">
    <property type="entry name" value="BTB"/>
    <property type="match status" value="1"/>
</dbReference>
<gene>
    <name evidence="2" type="ORF">P167DRAFT_609322</name>
</gene>
<protein>
    <recommendedName>
        <fullName evidence="1">BTB domain-containing protein</fullName>
    </recommendedName>
</protein>
<dbReference type="Gene3D" id="3.30.710.10">
    <property type="entry name" value="Potassium Channel Kv1.1, Chain A"/>
    <property type="match status" value="1"/>
</dbReference>
<accession>A0A3N4KDZ9</accession>
<dbReference type="Pfam" id="PF00651">
    <property type="entry name" value="BTB"/>
    <property type="match status" value="1"/>
</dbReference>
<reference evidence="2 3" key="1">
    <citation type="journal article" date="2018" name="Nat. Ecol. Evol.">
        <title>Pezizomycetes genomes reveal the molecular basis of ectomycorrhizal truffle lifestyle.</title>
        <authorList>
            <person name="Murat C."/>
            <person name="Payen T."/>
            <person name="Noel B."/>
            <person name="Kuo A."/>
            <person name="Morin E."/>
            <person name="Chen J."/>
            <person name="Kohler A."/>
            <person name="Krizsan K."/>
            <person name="Balestrini R."/>
            <person name="Da Silva C."/>
            <person name="Montanini B."/>
            <person name="Hainaut M."/>
            <person name="Levati E."/>
            <person name="Barry K.W."/>
            <person name="Belfiori B."/>
            <person name="Cichocki N."/>
            <person name="Clum A."/>
            <person name="Dockter R.B."/>
            <person name="Fauchery L."/>
            <person name="Guy J."/>
            <person name="Iotti M."/>
            <person name="Le Tacon F."/>
            <person name="Lindquist E.A."/>
            <person name="Lipzen A."/>
            <person name="Malagnac F."/>
            <person name="Mello A."/>
            <person name="Molinier V."/>
            <person name="Miyauchi S."/>
            <person name="Poulain J."/>
            <person name="Riccioni C."/>
            <person name="Rubini A."/>
            <person name="Sitrit Y."/>
            <person name="Splivallo R."/>
            <person name="Traeger S."/>
            <person name="Wang M."/>
            <person name="Zifcakova L."/>
            <person name="Wipf D."/>
            <person name="Zambonelli A."/>
            <person name="Paolocci F."/>
            <person name="Nowrousian M."/>
            <person name="Ottonello S."/>
            <person name="Baldrian P."/>
            <person name="Spatafora J.W."/>
            <person name="Henrissat B."/>
            <person name="Nagy L.G."/>
            <person name="Aury J.M."/>
            <person name="Wincker P."/>
            <person name="Grigoriev I.V."/>
            <person name="Bonfante P."/>
            <person name="Martin F.M."/>
        </authorList>
    </citation>
    <scope>NUCLEOTIDE SEQUENCE [LARGE SCALE GENOMIC DNA]</scope>
    <source>
        <strain evidence="2 3">CCBAS932</strain>
    </source>
</reference>
<dbReference type="EMBL" id="ML119177">
    <property type="protein sequence ID" value="RPB07708.1"/>
    <property type="molecule type" value="Genomic_DNA"/>
</dbReference>
<dbReference type="CDD" id="cd18186">
    <property type="entry name" value="BTB_POZ_ZBTB_KLHL-like"/>
    <property type="match status" value="1"/>
</dbReference>
<dbReference type="InParanoid" id="A0A3N4KDZ9"/>
<evidence type="ECO:0000313" key="2">
    <source>
        <dbReference type="EMBL" id="RPB07708.1"/>
    </source>
</evidence>
<keyword evidence="3" id="KW-1185">Reference proteome</keyword>
<evidence type="ECO:0000313" key="3">
    <source>
        <dbReference type="Proteomes" id="UP000277580"/>
    </source>
</evidence>
<name>A0A3N4KDZ9_9PEZI</name>
<dbReference type="OrthoDB" id="6359816at2759"/>
<dbReference type="PANTHER" id="PTHR47843">
    <property type="entry name" value="BTB DOMAIN-CONTAINING PROTEIN-RELATED"/>
    <property type="match status" value="1"/>
</dbReference>
<dbReference type="AlphaFoldDB" id="A0A3N4KDZ9"/>
<dbReference type="InterPro" id="IPR011333">
    <property type="entry name" value="SKP1/BTB/POZ_sf"/>
</dbReference>
<dbReference type="SUPFAM" id="SSF54695">
    <property type="entry name" value="POZ domain"/>
    <property type="match status" value="1"/>
</dbReference>
<evidence type="ECO:0000259" key="1">
    <source>
        <dbReference type="PROSITE" id="PS50097"/>
    </source>
</evidence>
<dbReference type="PANTHER" id="PTHR47843:SF2">
    <property type="entry name" value="BTB DOMAIN-CONTAINING PROTEIN"/>
    <property type="match status" value="1"/>
</dbReference>
<organism evidence="2 3">
    <name type="scientific">Morchella conica CCBAS932</name>
    <dbReference type="NCBI Taxonomy" id="1392247"/>
    <lineage>
        <taxon>Eukaryota</taxon>
        <taxon>Fungi</taxon>
        <taxon>Dikarya</taxon>
        <taxon>Ascomycota</taxon>
        <taxon>Pezizomycotina</taxon>
        <taxon>Pezizomycetes</taxon>
        <taxon>Pezizales</taxon>
        <taxon>Morchellaceae</taxon>
        <taxon>Morchella</taxon>
    </lineage>
</organism>
<proteinExistence type="predicted"/>
<dbReference type="STRING" id="1392247.A0A3N4KDZ9"/>
<dbReference type="InterPro" id="IPR000210">
    <property type="entry name" value="BTB/POZ_dom"/>
</dbReference>
<sequence>MSKEPEPTQCKYASFISSETFTLYAGQSQKPYRVHKELLAAMSPELRNHIFNDMKEGHESCMRMEHVTPQTMCQFLEFCYTGKYAEFADDGDKKGRAEVQAEKPTWKQAGILKASALMSHAKLYVLGDIYNVQRLKNEALRNINEIMKDLSAGPQSRMPDVAEECINLMRYACDNLPERSAERGIDPLVKYLAHCAAWGLDFFRNKLPELLSTGGRVDFTETFLALLRFRGVEGPPWEGFKC</sequence>
<feature type="domain" description="BTB" evidence="1">
    <location>
        <begin position="19"/>
        <end position="83"/>
    </location>
</feature>